<dbReference type="SUPFAM" id="SSF63446">
    <property type="entry name" value="Type I dockerin domain"/>
    <property type="match status" value="1"/>
</dbReference>
<dbReference type="InterPro" id="IPR018247">
    <property type="entry name" value="EF_Hand_1_Ca_BS"/>
</dbReference>
<proteinExistence type="predicted"/>
<comment type="caution">
    <text evidence="1">The sequence shown here is derived from an EMBL/GenBank/DDBJ whole genome shotgun (WGS) entry which is preliminary data.</text>
</comment>
<evidence type="ECO:0008006" key="3">
    <source>
        <dbReference type="Google" id="ProtNLM"/>
    </source>
</evidence>
<dbReference type="EMBL" id="WHOA01000016">
    <property type="protein sequence ID" value="NOU70351.1"/>
    <property type="molecule type" value="Genomic_DNA"/>
</dbReference>
<gene>
    <name evidence="1" type="ORF">GC098_02685</name>
</gene>
<reference evidence="1 2" key="1">
    <citation type="submission" date="2019-10" db="EMBL/GenBank/DDBJ databases">
        <title>Description of Paenibacillus terrestris sp. nov.</title>
        <authorList>
            <person name="Carlier A."/>
            <person name="Qi S."/>
        </authorList>
    </citation>
    <scope>NUCLEOTIDE SEQUENCE [LARGE SCALE GENOMIC DNA]</scope>
    <source>
        <strain evidence="1 2">LMG 31458</strain>
    </source>
</reference>
<dbReference type="Pfam" id="PF00404">
    <property type="entry name" value="Dockerin_1"/>
    <property type="match status" value="1"/>
</dbReference>
<sequence>MFETKRINADINGGGVSIGDLAIVAADYGKQQGQSGWNELADVNKDGKVGLEDLAIVALAMFK</sequence>
<organism evidence="1 2">
    <name type="scientific">Paenibacillus phytorum</name>
    <dbReference type="NCBI Taxonomy" id="2654977"/>
    <lineage>
        <taxon>Bacteria</taxon>
        <taxon>Bacillati</taxon>
        <taxon>Bacillota</taxon>
        <taxon>Bacilli</taxon>
        <taxon>Bacillales</taxon>
        <taxon>Paenibacillaceae</taxon>
        <taxon>Paenibacillus</taxon>
    </lineage>
</organism>
<dbReference type="InterPro" id="IPR002105">
    <property type="entry name" value="Dockerin_1_rpt"/>
</dbReference>
<evidence type="ECO:0000313" key="2">
    <source>
        <dbReference type="Proteomes" id="UP000616779"/>
    </source>
</evidence>
<dbReference type="RefSeq" id="WP_171640747.1">
    <property type="nucleotide sequence ID" value="NZ_WHOA01000016.1"/>
</dbReference>
<evidence type="ECO:0000313" key="1">
    <source>
        <dbReference type="EMBL" id="NOU70351.1"/>
    </source>
</evidence>
<dbReference type="Gene3D" id="1.10.1330.10">
    <property type="entry name" value="Dockerin domain"/>
    <property type="match status" value="1"/>
</dbReference>
<name>A0ABX1XQX0_9BACL</name>
<dbReference type="PROSITE" id="PS00018">
    <property type="entry name" value="EF_HAND_1"/>
    <property type="match status" value="1"/>
</dbReference>
<protein>
    <recommendedName>
        <fullName evidence="3">Dockerin domain-containing protein</fullName>
    </recommendedName>
</protein>
<dbReference type="Proteomes" id="UP000616779">
    <property type="component" value="Unassembled WGS sequence"/>
</dbReference>
<accession>A0ABX1XQX0</accession>
<keyword evidence="2" id="KW-1185">Reference proteome</keyword>
<dbReference type="InterPro" id="IPR036439">
    <property type="entry name" value="Dockerin_dom_sf"/>
</dbReference>